<dbReference type="InterPro" id="IPR043454">
    <property type="entry name" value="NPH3/RPT2-like"/>
</dbReference>
<sequence>MSFLHLTGYVRMNCSVISQSRSERCSFSSTSLSCMYLLCNLQFPLINRSGLLHKMISEWHNDDDAKDCILELHDIPSGAKTFELVAKFCYDVRIELNSLNVVALRCASEYLEMTEHYGGGNLMMQTENFLEEVLGYWSDSMKALLTCKDALPHAEELNIVSRCINSLAGKACADPTLFSWPTDGQGSMKNVGASVLWNGIGTTGRERSPGADWWYKDVTFLDFPIYKRLILAMKSKDMKAEDIAGSLVQYANRWLPGLTRHSGSQESCNTFNSSSSLIQLESDQRVLLEQIVELLPLEKGVTSSKFLLGFLRSAIILQASPLCRENLEKRVGAQLEDATLEDLLIPNLGYSIETLYDVDCMQRILDYFISVNHPERSLTTSPCVEDEGQLIASSTALTSMTMVAKLVDGYLAEVASDVNLKIQKFQSLGALIPDYARPSDDGIYRAIDVFLKLINNMHNMYALQSHPWLTDSEREQLCRLMNCQKLSLEACTHAAQNERLPLRVIVQVLFFEQLRLRTTIASWFFANDNTDINPDINAPRMLPKINSRHNQEDQDFQNLSYEEMRSRVFELERECSSIREEVKKMEKPKSNWNILIGKFGHGMRLKRSGSTKK</sequence>
<proteinExistence type="inferred from homology"/>
<organism evidence="5 6">
    <name type="scientific">Zingiber officinale</name>
    <name type="common">Ginger</name>
    <name type="synonym">Amomum zingiber</name>
    <dbReference type="NCBI Taxonomy" id="94328"/>
    <lineage>
        <taxon>Eukaryota</taxon>
        <taxon>Viridiplantae</taxon>
        <taxon>Streptophyta</taxon>
        <taxon>Embryophyta</taxon>
        <taxon>Tracheophyta</taxon>
        <taxon>Spermatophyta</taxon>
        <taxon>Magnoliopsida</taxon>
        <taxon>Liliopsida</taxon>
        <taxon>Zingiberales</taxon>
        <taxon>Zingiberaceae</taxon>
        <taxon>Zingiber</taxon>
    </lineage>
</organism>
<evidence type="ECO:0000256" key="2">
    <source>
        <dbReference type="ARBA" id="ARBA00022786"/>
    </source>
</evidence>
<dbReference type="GO" id="GO:0016567">
    <property type="term" value="P:protein ubiquitination"/>
    <property type="evidence" value="ECO:0007669"/>
    <property type="project" value="UniProtKB-UniPathway"/>
</dbReference>
<evidence type="ECO:0000256" key="3">
    <source>
        <dbReference type="PROSITE-ProRule" id="PRU00982"/>
    </source>
</evidence>
<protein>
    <recommendedName>
        <fullName evidence="4">NPH3 domain-containing protein</fullName>
    </recommendedName>
</protein>
<evidence type="ECO:0000256" key="1">
    <source>
        <dbReference type="ARBA" id="ARBA00004906"/>
    </source>
</evidence>
<dbReference type="InterPro" id="IPR011333">
    <property type="entry name" value="SKP1/BTB/POZ_sf"/>
</dbReference>
<feature type="domain" description="NPH3" evidence="4">
    <location>
        <begin position="212"/>
        <end position="515"/>
    </location>
</feature>
<evidence type="ECO:0000313" key="6">
    <source>
        <dbReference type="Proteomes" id="UP000734854"/>
    </source>
</evidence>
<reference evidence="5 6" key="1">
    <citation type="submission" date="2020-08" db="EMBL/GenBank/DDBJ databases">
        <title>Plant Genome Project.</title>
        <authorList>
            <person name="Zhang R.-G."/>
        </authorList>
    </citation>
    <scope>NUCLEOTIDE SEQUENCE [LARGE SCALE GENOMIC DNA]</scope>
    <source>
        <tissue evidence="5">Rhizome</tissue>
    </source>
</reference>
<dbReference type="PANTHER" id="PTHR32370">
    <property type="entry name" value="OS12G0117600 PROTEIN"/>
    <property type="match status" value="1"/>
</dbReference>
<dbReference type="Proteomes" id="UP000734854">
    <property type="component" value="Unassembled WGS sequence"/>
</dbReference>
<comment type="similarity">
    <text evidence="3">Belongs to the NPH3 family.</text>
</comment>
<dbReference type="SUPFAM" id="SSF54695">
    <property type="entry name" value="POZ domain"/>
    <property type="match status" value="1"/>
</dbReference>
<dbReference type="PROSITE" id="PS51649">
    <property type="entry name" value="NPH3"/>
    <property type="match status" value="1"/>
</dbReference>
<dbReference type="AlphaFoldDB" id="A0A8J5BHS7"/>
<comment type="caution">
    <text evidence="5">The sequence shown here is derived from an EMBL/GenBank/DDBJ whole genome shotgun (WGS) entry which is preliminary data.</text>
</comment>
<dbReference type="InterPro" id="IPR027356">
    <property type="entry name" value="NPH3_dom"/>
</dbReference>
<dbReference type="EMBL" id="JACMSC010000020">
    <property type="protein sequence ID" value="KAG6472381.1"/>
    <property type="molecule type" value="Genomic_DNA"/>
</dbReference>
<name>A0A8J5BHS7_ZINOF</name>
<gene>
    <name evidence="5" type="ORF">ZIOFF_069841</name>
</gene>
<evidence type="ECO:0000313" key="5">
    <source>
        <dbReference type="EMBL" id="KAG6472381.1"/>
    </source>
</evidence>
<evidence type="ECO:0000259" key="4">
    <source>
        <dbReference type="PROSITE" id="PS51649"/>
    </source>
</evidence>
<dbReference type="UniPathway" id="UPA00143"/>
<accession>A0A8J5BHS7</accession>
<dbReference type="Pfam" id="PF03000">
    <property type="entry name" value="NPH3"/>
    <property type="match status" value="1"/>
</dbReference>
<keyword evidence="6" id="KW-1185">Reference proteome</keyword>
<comment type="pathway">
    <text evidence="1">Protein modification; protein ubiquitination.</text>
</comment>
<keyword evidence="2" id="KW-0833">Ubl conjugation pathway</keyword>